<feature type="non-terminal residue" evidence="3">
    <location>
        <position position="1"/>
    </location>
</feature>
<keyword evidence="1" id="KW-0413">Isomerase</keyword>
<feature type="non-terminal residue" evidence="3">
    <location>
        <position position="133"/>
    </location>
</feature>
<dbReference type="RefSeq" id="WP_235942705.1">
    <property type="nucleotide sequence ID" value="NZ_JAAVJR010000869.1"/>
</dbReference>
<dbReference type="EMBL" id="JAAVJR010000869">
    <property type="protein sequence ID" value="NJW55161.1"/>
    <property type="molecule type" value="Genomic_DNA"/>
</dbReference>
<reference evidence="3 4" key="1">
    <citation type="submission" date="2020-03" db="EMBL/GenBank/DDBJ databases">
        <title>Salinimicrobium sp. nov, isolated from SCS.</title>
        <authorList>
            <person name="Cao W.R."/>
        </authorList>
    </citation>
    <scope>NUCLEOTIDE SEQUENCE [LARGE SCALE GENOMIC DNA]</scope>
    <source>
        <strain evidence="4">J15B91</strain>
    </source>
</reference>
<name>A0ABX1D3X9_9FLAO</name>
<dbReference type="InterPro" id="IPR013824">
    <property type="entry name" value="Topo_IA_cen_sub1"/>
</dbReference>
<dbReference type="PROSITE" id="PS52039">
    <property type="entry name" value="TOPO_IA_2"/>
    <property type="match status" value="1"/>
</dbReference>
<organism evidence="3 4">
    <name type="scientific">Salinimicrobium oceani</name>
    <dbReference type="NCBI Taxonomy" id="2722702"/>
    <lineage>
        <taxon>Bacteria</taxon>
        <taxon>Pseudomonadati</taxon>
        <taxon>Bacteroidota</taxon>
        <taxon>Flavobacteriia</taxon>
        <taxon>Flavobacteriales</taxon>
        <taxon>Flavobacteriaceae</taxon>
        <taxon>Salinimicrobium</taxon>
    </lineage>
</organism>
<dbReference type="PANTHER" id="PTHR42785:SF1">
    <property type="entry name" value="DNA TOPOISOMERASE"/>
    <property type="match status" value="1"/>
</dbReference>
<evidence type="ECO:0000256" key="1">
    <source>
        <dbReference type="ARBA" id="ARBA00023235"/>
    </source>
</evidence>
<gene>
    <name evidence="3" type="ORF">HC175_19800</name>
</gene>
<evidence type="ECO:0000259" key="2">
    <source>
        <dbReference type="PROSITE" id="PS52039"/>
    </source>
</evidence>
<dbReference type="InterPro" id="IPR000380">
    <property type="entry name" value="Topo_IA"/>
</dbReference>
<dbReference type="SUPFAM" id="SSF56712">
    <property type="entry name" value="Prokaryotic type I DNA topoisomerase"/>
    <property type="match status" value="1"/>
</dbReference>
<dbReference type="Proteomes" id="UP000703674">
    <property type="component" value="Unassembled WGS sequence"/>
</dbReference>
<evidence type="ECO:0000313" key="4">
    <source>
        <dbReference type="Proteomes" id="UP000703674"/>
    </source>
</evidence>
<accession>A0ABX1D3X9</accession>
<dbReference type="InterPro" id="IPR013497">
    <property type="entry name" value="Topo_IA_cen"/>
</dbReference>
<evidence type="ECO:0000313" key="3">
    <source>
        <dbReference type="EMBL" id="NJW55161.1"/>
    </source>
</evidence>
<protein>
    <submittedName>
        <fullName evidence="3">DNA topoisomerase I</fullName>
    </submittedName>
</protein>
<comment type="caution">
    <text evidence="3">The sequence shown here is derived from an EMBL/GenBank/DDBJ whole genome shotgun (WGS) entry which is preliminary data.</text>
</comment>
<dbReference type="Pfam" id="PF01131">
    <property type="entry name" value="Topoisom_bac"/>
    <property type="match status" value="1"/>
</dbReference>
<sequence length="133" mass="15052">ISTIQNRNYIEKGSVDGTERNYVQLTLKGQKINEKKLTETVGSDKGKLVPTDVGMVVNDFLVNHFSGILDYNFTAKVEQDFDEIAEGNEEWTKMMRDFYNDFHPHVKDVAENADREVGERILGKDPVSGKPVS</sequence>
<keyword evidence="4" id="KW-1185">Reference proteome</keyword>
<dbReference type="Gene3D" id="1.10.460.10">
    <property type="entry name" value="Topoisomerase I, domain 2"/>
    <property type="match status" value="1"/>
</dbReference>
<feature type="domain" description="Topo IA-type catalytic" evidence="2">
    <location>
        <begin position="1"/>
        <end position="107"/>
    </location>
</feature>
<dbReference type="PANTHER" id="PTHR42785">
    <property type="entry name" value="DNA TOPOISOMERASE, TYPE IA, CORE"/>
    <property type="match status" value="1"/>
</dbReference>
<proteinExistence type="predicted"/>
<dbReference type="InterPro" id="IPR023405">
    <property type="entry name" value="Topo_IA_core_domain"/>
</dbReference>